<keyword evidence="3 5" id="KW-0479">Metal-binding</keyword>
<gene>
    <name evidence="8" type="ORF">HYZ11_16500</name>
</gene>
<keyword evidence="2 5" id="KW-0349">Heme</keyword>
<keyword evidence="5" id="KW-1133">Transmembrane helix</keyword>
<evidence type="ECO:0000256" key="4">
    <source>
        <dbReference type="ARBA" id="ARBA00023004"/>
    </source>
</evidence>
<evidence type="ECO:0000256" key="2">
    <source>
        <dbReference type="ARBA" id="ARBA00022617"/>
    </source>
</evidence>
<name>A0A932I0N2_UNCTE</name>
<dbReference type="Proteomes" id="UP000782312">
    <property type="component" value="Unassembled WGS sequence"/>
</dbReference>
<evidence type="ECO:0000256" key="6">
    <source>
        <dbReference type="SAM" id="MobiDB-lite"/>
    </source>
</evidence>
<evidence type="ECO:0000259" key="7">
    <source>
        <dbReference type="Pfam" id="PF03918"/>
    </source>
</evidence>
<evidence type="ECO:0000256" key="3">
    <source>
        <dbReference type="ARBA" id="ARBA00022723"/>
    </source>
</evidence>
<protein>
    <recommendedName>
        <fullName evidence="5">Cytochrome c-type biogenesis protein</fullName>
    </recommendedName>
</protein>
<feature type="compositionally biased region" description="Basic and acidic residues" evidence="6">
    <location>
        <begin position="158"/>
        <end position="170"/>
    </location>
</feature>
<reference evidence="8" key="1">
    <citation type="submission" date="2020-07" db="EMBL/GenBank/DDBJ databases">
        <title>Huge and variable diversity of episymbiotic CPR bacteria and DPANN archaea in groundwater ecosystems.</title>
        <authorList>
            <person name="He C.Y."/>
            <person name="Keren R."/>
            <person name="Whittaker M."/>
            <person name="Farag I.F."/>
            <person name="Doudna J."/>
            <person name="Cate J.H.D."/>
            <person name="Banfield J.F."/>
        </authorList>
    </citation>
    <scope>NUCLEOTIDE SEQUENCE</scope>
    <source>
        <strain evidence="8">NC_groundwater_763_Ag_S-0.2um_68_21</strain>
    </source>
</reference>
<sequence length="170" mass="18400">MRFPGRLLLAPFLGGMLLLAAPGAWAAEPKAFVEPKTTVDEVTGAIMSPVCPGKLLHDCPSAEGAQLRELVRRKVVAGETKEQIVRYFVDVYGISVLPQPPAEGFLLTAWLLPLAGLIAGFGVVIVMVRAWTARGRARRERPAEKEEAGAGGGEDPLEDRLRRELKDFGN</sequence>
<keyword evidence="5" id="KW-0732">Signal</keyword>
<dbReference type="Gene3D" id="1.10.8.640">
    <property type="entry name" value="Cytochrome C biogenesis protein"/>
    <property type="match status" value="1"/>
</dbReference>
<dbReference type="CDD" id="cd16378">
    <property type="entry name" value="CcmH_N"/>
    <property type="match status" value="1"/>
</dbReference>
<comment type="caution">
    <text evidence="8">The sequence shown here is derived from an EMBL/GenBank/DDBJ whole genome shotgun (WGS) entry which is preliminary data.</text>
</comment>
<comment type="similarity">
    <text evidence="1 5">Belongs to the CcmH/CycL/Ccl2/NrfF family.</text>
</comment>
<feature type="signal peptide" evidence="5">
    <location>
        <begin position="1"/>
        <end position="26"/>
    </location>
</feature>
<dbReference type="AlphaFoldDB" id="A0A932I0N2"/>
<dbReference type="Pfam" id="PF03918">
    <property type="entry name" value="CcmH"/>
    <property type="match status" value="1"/>
</dbReference>
<accession>A0A932I0N2</accession>
<keyword evidence="5" id="KW-0472">Membrane</keyword>
<proteinExistence type="inferred from homology"/>
<organism evidence="8 9">
    <name type="scientific">Tectimicrobiota bacterium</name>
    <dbReference type="NCBI Taxonomy" id="2528274"/>
    <lineage>
        <taxon>Bacteria</taxon>
        <taxon>Pseudomonadati</taxon>
        <taxon>Nitrospinota/Tectimicrobiota group</taxon>
        <taxon>Candidatus Tectimicrobiota</taxon>
    </lineage>
</organism>
<feature type="transmembrane region" description="Helical" evidence="5">
    <location>
        <begin position="110"/>
        <end position="131"/>
    </location>
</feature>
<comment type="function">
    <text evidence="5">Possible subunit of a heme lyase.</text>
</comment>
<keyword evidence="5" id="KW-0812">Transmembrane</keyword>
<dbReference type="GO" id="GO:0046872">
    <property type="term" value="F:metal ion binding"/>
    <property type="evidence" value="ECO:0007669"/>
    <property type="project" value="UniProtKB-KW"/>
</dbReference>
<feature type="chain" id="PRO_5038161811" description="Cytochrome c-type biogenesis protein" evidence="5">
    <location>
        <begin position="27"/>
        <end position="170"/>
    </location>
</feature>
<dbReference type="EMBL" id="JACPUR010000038">
    <property type="protein sequence ID" value="MBI3129209.1"/>
    <property type="molecule type" value="Genomic_DNA"/>
</dbReference>
<evidence type="ECO:0000313" key="9">
    <source>
        <dbReference type="Proteomes" id="UP000782312"/>
    </source>
</evidence>
<feature type="domain" description="CcmH/CycL/Ccl2/NrfF N-terminal" evidence="7">
    <location>
        <begin position="17"/>
        <end position="144"/>
    </location>
</feature>
<evidence type="ECO:0000313" key="8">
    <source>
        <dbReference type="EMBL" id="MBI3129209.1"/>
    </source>
</evidence>
<keyword evidence="4 5" id="KW-0408">Iron</keyword>
<evidence type="ECO:0000256" key="5">
    <source>
        <dbReference type="RuleBase" id="RU364112"/>
    </source>
</evidence>
<feature type="region of interest" description="Disordered" evidence="6">
    <location>
        <begin position="137"/>
        <end position="170"/>
    </location>
</feature>
<dbReference type="InterPro" id="IPR005616">
    <property type="entry name" value="CcmH/CycL/Ccl2/NrfF_N"/>
</dbReference>
<evidence type="ECO:0000256" key="1">
    <source>
        <dbReference type="ARBA" id="ARBA00010342"/>
    </source>
</evidence>
<dbReference type="InterPro" id="IPR038297">
    <property type="entry name" value="CcmH/CycL/NrfF/Ccl2_sf"/>
</dbReference>